<dbReference type="EMBL" id="ABIA03000004">
    <property type="protein sequence ID" value="EDQ33089.2"/>
    <property type="molecule type" value="Genomic_DNA"/>
</dbReference>
<accession>A9D7J2</accession>
<evidence type="ECO:0000259" key="2">
    <source>
        <dbReference type="Pfam" id="PF00857"/>
    </source>
</evidence>
<dbReference type="SUPFAM" id="SSF52499">
    <property type="entry name" value="Isochorismatase-like hydrolases"/>
    <property type="match status" value="1"/>
</dbReference>
<dbReference type="InterPro" id="IPR036380">
    <property type="entry name" value="Isochorismatase-like_sf"/>
</dbReference>
<name>A9D7J2_HOEPD</name>
<proteinExistence type="predicted"/>
<dbReference type="InterPro" id="IPR000868">
    <property type="entry name" value="Isochorismatase-like_dom"/>
</dbReference>
<dbReference type="STRING" id="411684.HPDFL43_16476"/>
<dbReference type="eggNOG" id="COG1335">
    <property type="taxonomic scope" value="Bacteria"/>
</dbReference>
<dbReference type="EC" id="3.3.2.1" evidence="3"/>
<dbReference type="Pfam" id="PF00857">
    <property type="entry name" value="Isochorismatase"/>
    <property type="match status" value="1"/>
</dbReference>
<evidence type="ECO:0000313" key="3">
    <source>
        <dbReference type="EMBL" id="EDQ33089.2"/>
    </source>
</evidence>
<dbReference type="InterPro" id="IPR050272">
    <property type="entry name" value="Isochorismatase-like_hydrls"/>
</dbReference>
<comment type="caution">
    <text evidence="3">The sequence shown here is derived from an EMBL/GenBank/DDBJ whole genome shotgun (WGS) entry which is preliminary data.</text>
</comment>
<reference evidence="3 4" key="2">
    <citation type="submission" date="2012-06" db="EMBL/GenBank/DDBJ databases">
        <authorList>
            <person name="Fiebig A."/>
        </authorList>
    </citation>
    <scope>NUCLEOTIDE SEQUENCE [LARGE SCALE GENOMIC DNA]</scope>
    <source>
        <strain evidence="3 4">DFL-43</strain>
    </source>
</reference>
<dbReference type="AlphaFoldDB" id="A9D7J2"/>
<dbReference type="PANTHER" id="PTHR43540:SF6">
    <property type="entry name" value="ISOCHORISMATASE-LIKE DOMAIN-CONTAINING PROTEIN"/>
    <property type="match status" value="1"/>
</dbReference>
<protein>
    <submittedName>
        <fullName evidence="3">Amidase</fullName>
        <ecNumber evidence="3">3.3.2.1</ecNumber>
    </submittedName>
</protein>
<gene>
    <name evidence="3" type="ORF">HPDFL43_16476</name>
</gene>
<dbReference type="Gene3D" id="3.40.50.850">
    <property type="entry name" value="Isochorismatase-like"/>
    <property type="match status" value="1"/>
</dbReference>
<dbReference type="PANTHER" id="PTHR43540">
    <property type="entry name" value="PEROXYUREIDOACRYLATE/UREIDOACRYLATE AMIDOHYDROLASE-RELATED"/>
    <property type="match status" value="1"/>
</dbReference>
<keyword evidence="1 3" id="KW-0378">Hydrolase</keyword>
<dbReference type="RefSeq" id="WP_040449354.1">
    <property type="nucleotide sequence ID" value="NZ_CM002917.1"/>
</dbReference>
<dbReference type="CDD" id="cd00431">
    <property type="entry name" value="cysteine_hydrolases"/>
    <property type="match status" value="1"/>
</dbReference>
<dbReference type="Proteomes" id="UP000004291">
    <property type="component" value="Chromosome"/>
</dbReference>
<dbReference type="HOGENOM" id="CLU_068979_8_4_5"/>
<evidence type="ECO:0000313" key="4">
    <source>
        <dbReference type="Proteomes" id="UP000004291"/>
    </source>
</evidence>
<keyword evidence="4" id="KW-1185">Reference proteome</keyword>
<organism evidence="3 4">
    <name type="scientific">Hoeflea phototrophica (strain DSM 17068 / NCIMB 14078 / DFL-43)</name>
    <dbReference type="NCBI Taxonomy" id="411684"/>
    <lineage>
        <taxon>Bacteria</taxon>
        <taxon>Pseudomonadati</taxon>
        <taxon>Pseudomonadota</taxon>
        <taxon>Alphaproteobacteria</taxon>
        <taxon>Hyphomicrobiales</taxon>
        <taxon>Rhizobiaceae</taxon>
        <taxon>Hoeflea</taxon>
    </lineage>
</organism>
<dbReference type="GO" id="GO:0008908">
    <property type="term" value="F:isochorismatase activity"/>
    <property type="evidence" value="ECO:0007669"/>
    <property type="project" value="UniProtKB-EC"/>
</dbReference>
<feature type="domain" description="Isochorismatase-like" evidence="2">
    <location>
        <begin position="16"/>
        <end position="206"/>
    </location>
</feature>
<reference evidence="3 4" key="1">
    <citation type="submission" date="2007-10" db="EMBL/GenBank/DDBJ databases">
        <authorList>
            <person name="Wagner-Dobler I."/>
            <person name="Ferriera S."/>
            <person name="Johnson J."/>
            <person name="Kravitz S."/>
            <person name="Beeson K."/>
            <person name="Sutton G."/>
            <person name="Rogers Y.-H."/>
            <person name="Friedman R."/>
            <person name="Frazier M."/>
            <person name="Venter J.C."/>
        </authorList>
    </citation>
    <scope>NUCLEOTIDE SEQUENCE [LARGE SCALE GENOMIC DNA]</scope>
    <source>
        <strain evidence="3 4">DFL-43</strain>
    </source>
</reference>
<sequence>MTATSMNFGVDTPKAAVIAIDCHRGHLDPEVATMPVAADVADAVIAANKALMDRARAAGIPVIHLVTRYRDAQEIRANAFWRTRAEDPGNTRKNVLRHNLDGMPGCTVMPQLREPEDRVVDTKKRYDCFLGTDLDFHLRAHGINTLIITGVNTNSCVLATVTAANVRDYAVIVASDCVQTMDAPELHDAGLLCIRTAFGWTMTNEEIYTLQDLGFGSEG</sequence>
<evidence type="ECO:0000256" key="1">
    <source>
        <dbReference type="ARBA" id="ARBA00022801"/>
    </source>
</evidence>